<dbReference type="PANTHER" id="PTHR43877:SF2">
    <property type="entry name" value="AMINOALKYLPHOSPHONATE N-ACETYLTRANSFERASE-RELATED"/>
    <property type="match status" value="1"/>
</dbReference>
<keyword evidence="1 4" id="KW-0808">Transferase</keyword>
<comment type="caution">
    <text evidence="4">The sequence shown here is derived from an EMBL/GenBank/DDBJ whole genome shotgun (WGS) entry which is preliminary data.</text>
</comment>
<dbReference type="InterPro" id="IPR050832">
    <property type="entry name" value="Bact_Acetyltransf"/>
</dbReference>
<reference evidence="4 5" key="1">
    <citation type="submission" date="2016-01" db="EMBL/GenBank/DDBJ databases">
        <title>High potential of lignocellulose degradation of a new Verrucomicrobia species.</title>
        <authorList>
            <person name="Wang Y."/>
            <person name="Shi Y."/>
            <person name="Qiu Z."/>
            <person name="Liu S."/>
            <person name="Yang H."/>
        </authorList>
    </citation>
    <scope>NUCLEOTIDE SEQUENCE [LARGE SCALE GENOMIC DNA]</scope>
    <source>
        <strain evidence="4 5">TSB47</strain>
    </source>
</reference>
<dbReference type="Gene3D" id="3.40.630.30">
    <property type="match status" value="1"/>
</dbReference>
<proteinExistence type="predicted"/>
<sequence>MRTSTSPTIALPRKKNTVEIGFLANARRLRALVRVIQANTNTNYITHSEVIEHRAEHTRRWAHFRRSMLADDIRHAIRRQKRGEGGVLVATRGRAILGVAVLFYDLKHRYGIVEDIVVNTHHRGEGIGHRLMSAATDAMRDAGMENVVLESGIRNESAHDFFRRHGFREAAKMFLKRLDDRD</sequence>
<dbReference type="OrthoDB" id="9797826at2"/>
<dbReference type="PANTHER" id="PTHR43877">
    <property type="entry name" value="AMINOALKYLPHOSPHONATE N-ACETYLTRANSFERASE-RELATED-RELATED"/>
    <property type="match status" value="1"/>
</dbReference>
<accession>A0A178ID36</accession>
<dbReference type="EMBL" id="LRRQ01000153">
    <property type="protein sequence ID" value="OAM87933.1"/>
    <property type="molecule type" value="Genomic_DNA"/>
</dbReference>
<dbReference type="PROSITE" id="PS51186">
    <property type="entry name" value="GNAT"/>
    <property type="match status" value="1"/>
</dbReference>
<dbReference type="InterPro" id="IPR000182">
    <property type="entry name" value="GNAT_dom"/>
</dbReference>
<dbReference type="RefSeq" id="WP_068772076.1">
    <property type="nucleotide sequence ID" value="NZ_CP109796.1"/>
</dbReference>
<dbReference type="AlphaFoldDB" id="A0A178ID36"/>
<protein>
    <submittedName>
        <fullName evidence="4">GCN5 family acetyltransferase</fullName>
    </submittedName>
</protein>
<dbReference type="STRING" id="1184151.AW736_19935"/>
<evidence type="ECO:0000259" key="3">
    <source>
        <dbReference type="PROSITE" id="PS51186"/>
    </source>
</evidence>
<dbReference type="Pfam" id="PF00583">
    <property type="entry name" value="Acetyltransf_1"/>
    <property type="match status" value="1"/>
</dbReference>
<organism evidence="4 5">
    <name type="scientific">Termitidicoccus mucosus</name>
    <dbReference type="NCBI Taxonomy" id="1184151"/>
    <lineage>
        <taxon>Bacteria</taxon>
        <taxon>Pseudomonadati</taxon>
        <taxon>Verrucomicrobiota</taxon>
        <taxon>Opitutia</taxon>
        <taxon>Opitutales</taxon>
        <taxon>Opitutaceae</taxon>
        <taxon>Termitidicoccus</taxon>
    </lineage>
</organism>
<dbReference type="InterPro" id="IPR016181">
    <property type="entry name" value="Acyl_CoA_acyltransferase"/>
</dbReference>
<gene>
    <name evidence="4" type="ORF">AW736_19935</name>
</gene>
<evidence type="ECO:0000256" key="1">
    <source>
        <dbReference type="ARBA" id="ARBA00022679"/>
    </source>
</evidence>
<evidence type="ECO:0000313" key="5">
    <source>
        <dbReference type="Proteomes" id="UP000078486"/>
    </source>
</evidence>
<keyword evidence="2" id="KW-0012">Acyltransferase</keyword>
<feature type="domain" description="N-acetyltransferase" evidence="3">
    <location>
        <begin position="45"/>
        <end position="182"/>
    </location>
</feature>
<evidence type="ECO:0000256" key="2">
    <source>
        <dbReference type="ARBA" id="ARBA00023315"/>
    </source>
</evidence>
<evidence type="ECO:0000313" key="4">
    <source>
        <dbReference type="EMBL" id="OAM87933.1"/>
    </source>
</evidence>
<dbReference type="CDD" id="cd04301">
    <property type="entry name" value="NAT_SF"/>
    <property type="match status" value="1"/>
</dbReference>
<dbReference type="SUPFAM" id="SSF55729">
    <property type="entry name" value="Acyl-CoA N-acyltransferases (Nat)"/>
    <property type="match status" value="1"/>
</dbReference>
<name>A0A178ID36_9BACT</name>
<dbReference type="GO" id="GO:0016747">
    <property type="term" value="F:acyltransferase activity, transferring groups other than amino-acyl groups"/>
    <property type="evidence" value="ECO:0007669"/>
    <property type="project" value="InterPro"/>
</dbReference>
<dbReference type="Proteomes" id="UP000078486">
    <property type="component" value="Unassembled WGS sequence"/>
</dbReference>
<keyword evidence="5" id="KW-1185">Reference proteome</keyword>